<sequence>MKRLHVHMSVEDLSGTGENGARVAHAKPAEQQSACCSPQAAPKPSSACC</sequence>
<accession>A0A560DYQ7</accession>
<evidence type="ECO:0000256" key="1">
    <source>
        <dbReference type="SAM" id="MobiDB-lite"/>
    </source>
</evidence>
<proteinExistence type="predicted"/>
<dbReference type="STRING" id="1803665.GCA_001641335_04652"/>
<organism evidence="2 3">
    <name type="scientific">Bradyrhizobium stylosanthis</name>
    <dbReference type="NCBI Taxonomy" id="1803665"/>
    <lineage>
        <taxon>Bacteria</taxon>
        <taxon>Pseudomonadati</taxon>
        <taxon>Pseudomonadota</taxon>
        <taxon>Alphaproteobacteria</taxon>
        <taxon>Hyphomicrobiales</taxon>
        <taxon>Nitrobacteraceae</taxon>
        <taxon>Bradyrhizobium</taxon>
    </lineage>
</organism>
<reference evidence="2 3" key="1">
    <citation type="submission" date="2019-06" db="EMBL/GenBank/DDBJ databases">
        <title>Genomic Encyclopedia of Type Strains, Phase IV (KMG-V): Genome sequencing to study the core and pangenomes of soil and plant-associated prokaryotes.</title>
        <authorList>
            <person name="Whitman W."/>
        </authorList>
    </citation>
    <scope>NUCLEOTIDE SEQUENCE [LARGE SCALE GENOMIC DNA]</scope>
    <source>
        <strain evidence="2 3">BR 510</strain>
    </source>
</reference>
<evidence type="ECO:0000313" key="3">
    <source>
        <dbReference type="Proteomes" id="UP000319949"/>
    </source>
</evidence>
<keyword evidence="3" id="KW-1185">Reference proteome</keyword>
<evidence type="ECO:0000313" key="2">
    <source>
        <dbReference type="EMBL" id="TWB02255.1"/>
    </source>
</evidence>
<dbReference type="Proteomes" id="UP000319949">
    <property type="component" value="Unassembled WGS sequence"/>
</dbReference>
<comment type="caution">
    <text evidence="2">The sequence shown here is derived from an EMBL/GenBank/DDBJ whole genome shotgun (WGS) entry which is preliminary data.</text>
</comment>
<dbReference type="AlphaFoldDB" id="A0A560DYQ7"/>
<name>A0A560DYQ7_9BRAD</name>
<dbReference type="EMBL" id="VITK01000003">
    <property type="protein sequence ID" value="TWB02255.1"/>
    <property type="molecule type" value="Genomic_DNA"/>
</dbReference>
<gene>
    <name evidence="2" type="ORF">FBZ96_1031037</name>
</gene>
<dbReference type="RefSeq" id="WP_246670167.1">
    <property type="nucleotide sequence ID" value="NZ_VITK01000003.1"/>
</dbReference>
<feature type="region of interest" description="Disordered" evidence="1">
    <location>
        <begin position="1"/>
        <end position="49"/>
    </location>
</feature>
<protein>
    <submittedName>
        <fullName evidence="2">Uncharacterized protein</fullName>
    </submittedName>
</protein>